<sequence>MNYLVEYEPEAIADLEKLTKSVCQRIVNKINWLAENLDQITPQPLTADLSGFFKLRVGDYRVIYEFDSDERIIFIDRVGHRREIYN</sequence>
<dbReference type="PANTHER" id="PTHR35601:SF1">
    <property type="entry name" value="TOXIN RELE"/>
    <property type="match status" value="1"/>
</dbReference>
<keyword evidence="2" id="KW-1277">Toxin-antitoxin system</keyword>
<dbReference type="PATRIC" id="fig|1710894.3.peg.1569"/>
<proteinExistence type="inferred from homology"/>
<dbReference type="Proteomes" id="UP000092382">
    <property type="component" value="Unassembled WGS sequence"/>
</dbReference>
<gene>
    <name evidence="3" type="ORF">AN481_04645</name>
</gene>
<protein>
    <submittedName>
        <fullName evidence="3">Toxin</fullName>
    </submittedName>
</protein>
<evidence type="ECO:0000313" key="4">
    <source>
        <dbReference type="Proteomes" id="UP000092382"/>
    </source>
</evidence>
<dbReference type="PANTHER" id="PTHR35601">
    <property type="entry name" value="TOXIN RELE"/>
    <property type="match status" value="1"/>
</dbReference>
<dbReference type="AlphaFoldDB" id="A0A1B7VZU4"/>
<accession>A0A1B7VZU4</accession>
<evidence type="ECO:0000256" key="2">
    <source>
        <dbReference type="ARBA" id="ARBA00022649"/>
    </source>
</evidence>
<comment type="caution">
    <text evidence="3">The sequence shown here is derived from an EMBL/GenBank/DDBJ whole genome shotgun (WGS) entry which is preliminary data.</text>
</comment>
<dbReference type="Gene3D" id="3.30.2310.20">
    <property type="entry name" value="RelE-like"/>
    <property type="match status" value="1"/>
</dbReference>
<dbReference type="NCBIfam" id="TIGR02385">
    <property type="entry name" value="RelE_StbE"/>
    <property type="match status" value="1"/>
</dbReference>
<dbReference type="EMBL" id="LJOY01000010">
    <property type="protein sequence ID" value="OBQ26523.1"/>
    <property type="molecule type" value="Genomic_DNA"/>
</dbReference>
<evidence type="ECO:0000256" key="1">
    <source>
        <dbReference type="ARBA" id="ARBA00006226"/>
    </source>
</evidence>
<reference evidence="3 4" key="1">
    <citation type="submission" date="2015-09" db="EMBL/GenBank/DDBJ databases">
        <title>Whole genome shotgun sequence assembly of Aphanizomenon flos-aquae UKL13.</title>
        <authorList>
            <person name="Driscoll C."/>
        </authorList>
    </citation>
    <scope>NUCLEOTIDE SEQUENCE [LARGE SCALE GENOMIC DNA]</scope>
    <source>
        <strain evidence="3">MDT13</strain>
    </source>
</reference>
<evidence type="ECO:0000313" key="3">
    <source>
        <dbReference type="EMBL" id="OBQ26523.1"/>
    </source>
</evidence>
<organism evidence="3 4">
    <name type="scientific">Aphanizomenon flos-aquae LD13</name>
    <dbReference type="NCBI Taxonomy" id="1710894"/>
    <lineage>
        <taxon>Bacteria</taxon>
        <taxon>Bacillati</taxon>
        <taxon>Cyanobacteriota</taxon>
        <taxon>Cyanophyceae</taxon>
        <taxon>Nostocales</taxon>
        <taxon>Aphanizomenonaceae</taxon>
        <taxon>Aphanizomenon</taxon>
    </lineage>
</organism>
<dbReference type="SUPFAM" id="SSF143011">
    <property type="entry name" value="RelE-like"/>
    <property type="match status" value="1"/>
</dbReference>
<dbReference type="Pfam" id="PF05016">
    <property type="entry name" value="ParE_toxin"/>
    <property type="match status" value="1"/>
</dbReference>
<dbReference type="InterPro" id="IPR007712">
    <property type="entry name" value="RelE/ParE_toxin"/>
</dbReference>
<dbReference type="InterPro" id="IPR035093">
    <property type="entry name" value="RelE/ParE_toxin_dom_sf"/>
</dbReference>
<dbReference type="STRING" id="1803587.GCA_001593825_01298"/>
<name>A0A1B7VZU4_APHFL</name>
<comment type="similarity">
    <text evidence="1">Belongs to the RelE toxin family.</text>
</comment>